<feature type="compositionally biased region" description="Basic and acidic residues" evidence="1">
    <location>
        <begin position="18"/>
        <end position="54"/>
    </location>
</feature>
<dbReference type="EMBL" id="CADEAL010001035">
    <property type="protein sequence ID" value="CAB1428280.1"/>
    <property type="molecule type" value="Genomic_DNA"/>
</dbReference>
<evidence type="ECO:0000256" key="1">
    <source>
        <dbReference type="SAM" id="MobiDB-lite"/>
    </source>
</evidence>
<feature type="region of interest" description="Disordered" evidence="1">
    <location>
        <begin position="1"/>
        <end position="74"/>
    </location>
</feature>
<evidence type="ECO:0000313" key="2">
    <source>
        <dbReference type="EMBL" id="CAB1428280.1"/>
    </source>
</evidence>
<dbReference type="AlphaFoldDB" id="A0A9N7YE90"/>
<proteinExistence type="predicted"/>
<dbReference type="Proteomes" id="UP001153269">
    <property type="component" value="Unassembled WGS sequence"/>
</dbReference>
<organism evidence="2 3">
    <name type="scientific">Pleuronectes platessa</name>
    <name type="common">European plaice</name>
    <dbReference type="NCBI Taxonomy" id="8262"/>
    <lineage>
        <taxon>Eukaryota</taxon>
        <taxon>Metazoa</taxon>
        <taxon>Chordata</taxon>
        <taxon>Craniata</taxon>
        <taxon>Vertebrata</taxon>
        <taxon>Euteleostomi</taxon>
        <taxon>Actinopterygii</taxon>
        <taxon>Neopterygii</taxon>
        <taxon>Teleostei</taxon>
        <taxon>Neoteleostei</taxon>
        <taxon>Acanthomorphata</taxon>
        <taxon>Carangaria</taxon>
        <taxon>Pleuronectiformes</taxon>
        <taxon>Pleuronectoidei</taxon>
        <taxon>Pleuronectidae</taxon>
        <taxon>Pleuronectes</taxon>
    </lineage>
</organism>
<name>A0A9N7YE90_PLEPL</name>
<comment type="caution">
    <text evidence="2">The sequence shown here is derived from an EMBL/GenBank/DDBJ whole genome shotgun (WGS) entry which is preliminary data.</text>
</comment>
<reference evidence="2" key="1">
    <citation type="submission" date="2020-03" db="EMBL/GenBank/DDBJ databases">
        <authorList>
            <person name="Weist P."/>
        </authorList>
    </citation>
    <scope>NUCLEOTIDE SEQUENCE</scope>
</reference>
<protein>
    <submittedName>
        <fullName evidence="2">Uncharacterized protein</fullName>
    </submittedName>
</protein>
<keyword evidence="3" id="KW-1185">Reference proteome</keyword>
<evidence type="ECO:0000313" key="3">
    <source>
        <dbReference type="Proteomes" id="UP001153269"/>
    </source>
</evidence>
<gene>
    <name evidence="2" type="ORF">PLEPLA_LOCUS16246</name>
</gene>
<accession>A0A9N7YE90</accession>
<sequence length="100" mass="10885">MAEKRNGEGRGMGGGIREGAKGREGLIAKEKEEVGESEGKSLERGCQEKDRWMSAKEFSSHTSNVSPPPHLSSLSLLEEPGWLRAVEEVGKMEEGMGGWI</sequence>